<evidence type="ECO:0000313" key="3">
    <source>
        <dbReference type="Proteomes" id="UP000610303"/>
    </source>
</evidence>
<organism evidence="2 3">
    <name type="scientific">Agromyces mediolanus</name>
    <name type="common">Corynebacterium mediolanum</name>
    <dbReference type="NCBI Taxonomy" id="41986"/>
    <lineage>
        <taxon>Bacteria</taxon>
        <taxon>Bacillati</taxon>
        <taxon>Actinomycetota</taxon>
        <taxon>Actinomycetes</taxon>
        <taxon>Micrococcales</taxon>
        <taxon>Microbacteriaceae</taxon>
        <taxon>Agromyces</taxon>
    </lineage>
</organism>
<dbReference type="Proteomes" id="UP000610303">
    <property type="component" value="Unassembled WGS sequence"/>
</dbReference>
<dbReference type="RefSeq" id="WP_189085919.1">
    <property type="nucleotide sequence ID" value="NZ_BMRJ01000002.1"/>
</dbReference>
<reference evidence="2" key="2">
    <citation type="submission" date="2020-09" db="EMBL/GenBank/DDBJ databases">
        <authorList>
            <person name="Sun Q."/>
            <person name="Ohkuma M."/>
        </authorList>
    </citation>
    <scope>NUCLEOTIDE SEQUENCE</scope>
    <source>
        <strain evidence="2">JCM 3346</strain>
    </source>
</reference>
<protein>
    <submittedName>
        <fullName evidence="2">Uncharacterized protein</fullName>
    </submittedName>
</protein>
<feature type="transmembrane region" description="Helical" evidence="1">
    <location>
        <begin position="32"/>
        <end position="52"/>
    </location>
</feature>
<gene>
    <name evidence="2" type="ORF">GCM10010196_27700</name>
</gene>
<evidence type="ECO:0000256" key="1">
    <source>
        <dbReference type="SAM" id="Phobius"/>
    </source>
</evidence>
<evidence type="ECO:0000313" key="2">
    <source>
        <dbReference type="EMBL" id="GGR31793.1"/>
    </source>
</evidence>
<proteinExistence type="predicted"/>
<dbReference type="EMBL" id="BMRJ01000002">
    <property type="protein sequence ID" value="GGR31793.1"/>
    <property type="molecule type" value="Genomic_DNA"/>
</dbReference>
<name>A0A918FCY7_AGRME</name>
<accession>A0A918FCY7</accession>
<dbReference type="AlphaFoldDB" id="A0A918FCY7"/>
<keyword evidence="1" id="KW-1133">Transmembrane helix</keyword>
<reference evidence="2" key="1">
    <citation type="journal article" date="2014" name="Int. J. Syst. Evol. Microbiol.">
        <title>Complete genome sequence of Corynebacterium casei LMG S-19264T (=DSM 44701T), isolated from a smear-ripened cheese.</title>
        <authorList>
            <consortium name="US DOE Joint Genome Institute (JGI-PGF)"/>
            <person name="Walter F."/>
            <person name="Albersmeier A."/>
            <person name="Kalinowski J."/>
            <person name="Ruckert C."/>
        </authorList>
    </citation>
    <scope>NUCLEOTIDE SEQUENCE</scope>
    <source>
        <strain evidence="2">JCM 3346</strain>
    </source>
</reference>
<keyword evidence="1" id="KW-0812">Transmembrane</keyword>
<keyword evidence="3" id="KW-1185">Reference proteome</keyword>
<sequence>MNVVAFLIAMGLFVFGMWLMGTAPHLAGVEAIVFFAGIICVSLAMAIPMNLLGRRDGV</sequence>
<comment type="caution">
    <text evidence="2">The sequence shown here is derived from an EMBL/GenBank/DDBJ whole genome shotgun (WGS) entry which is preliminary data.</text>
</comment>
<keyword evidence="1" id="KW-0472">Membrane</keyword>